<gene>
    <name evidence="2" type="ORF">BD410DRAFT_786349</name>
</gene>
<dbReference type="InterPro" id="IPR054464">
    <property type="entry name" value="ULD_fung"/>
</dbReference>
<dbReference type="Proteomes" id="UP000294933">
    <property type="component" value="Unassembled WGS sequence"/>
</dbReference>
<dbReference type="VEuPathDB" id="FungiDB:BD410DRAFT_786349"/>
<dbReference type="OrthoDB" id="3271094at2759"/>
<reference evidence="2 3" key="1">
    <citation type="submission" date="2018-06" db="EMBL/GenBank/DDBJ databases">
        <title>A transcriptomic atlas of mushroom development highlights an independent origin of complex multicellularity.</title>
        <authorList>
            <consortium name="DOE Joint Genome Institute"/>
            <person name="Krizsan K."/>
            <person name="Almasi E."/>
            <person name="Merenyi Z."/>
            <person name="Sahu N."/>
            <person name="Viragh M."/>
            <person name="Koszo T."/>
            <person name="Mondo S."/>
            <person name="Kiss B."/>
            <person name="Balint B."/>
            <person name="Kues U."/>
            <person name="Barry K."/>
            <person name="Hegedus J.C."/>
            <person name="Henrissat B."/>
            <person name="Johnson J."/>
            <person name="Lipzen A."/>
            <person name="Ohm R."/>
            <person name="Nagy I."/>
            <person name="Pangilinan J."/>
            <person name="Yan J."/>
            <person name="Xiong Y."/>
            <person name="Grigoriev I.V."/>
            <person name="Hibbett D.S."/>
            <person name="Nagy L.G."/>
        </authorList>
    </citation>
    <scope>NUCLEOTIDE SEQUENCE [LARGE SCALE GENOMIC DNA]</scope>
    <source>
        <strain evidence="2 3">SZMC22713</strain>
    </source>
</reference>
<keyword evidence="3" id="KW-1185">Reference proteome</keyword>
<protein>
    <recommendedName>
        <fullName evidence="1">Ubiquitin-like domain-containing protein</fullName>
    </recommendedName>
</protein>
<proteinExistence type="predicted"/>
<accession>A0A4Y7QBP0</accession>
<dbReference type="PANTHER" id="PTHR38886">
    <property type="entry name" value="SESA DOMAIN-CONTAINING PROTEIN"/>
    <property type="match status" value="1"/>
</dbReference>
<dbReference type="AlphaFoldDB" id="A0A4Y7QBP0"/>
<name>A0A4Y7QBP0_9AGAM</name>
<dbReference type="PANTHER" id="PTHR38886:SF1">
    <property type="entry name" value="NACHT-NTPASE AND P-LOOP NTPASES N-TERMINAL DOMAIN-CONTAINING PROTEIN"/>
    <property type="match status" value="1"/>
</dbReference>
<feature type="domain" description="Ubiquitin-like" evidence="1">
    <location>
        <begin position="182"/>
        <end position="266"/>
    </location>
</feature>
<dbReference type="Pfam" id="PF22893">
    <property type="entry name" value="ULD_2"/>
    <property type="match status" value="1"/>
</dbReference>
<evidence type="ECO:0000259" key="1">
    <source>
        <dbReference type="Pfam" id="PF22893"/>
    </source>
</evidence>
<sequence length="334" mass="37582">MFPVTFGSFGDIVTAAQLASQIVKALSDSCGSSVQYQELIEEVRSLSATLQMAYSAAMNCTSYPRAEDMRTVVDEITLCKFVLARFLNRIHGYQKSLGKGGTGNSWRKIGWSLFKTQEVVEMKAKIAGYKETITLFMVSLTSHSMTRFEDETRRELTRINVSLTCIMEGRFQMPKSVGWTALNGVRIIDALGRDIIVPPELVPTWPDMEYFLKLRFKSCAGSRLVESGYYSLFHQPLTLPINWVPISDVWETLVESGKELVMAIRVNRPFYRTCVVCNVYTRGLNSSSGFCTANLTINAPPTDSPLEKLEESGWKGEVCDDDDGIRYLRHIVIE</sequence>
<evidence type="ECO:0000313" key="2">
    <source>
        <dbReference type="EMBL" id="TDL24240.1"/>
    </source>
</evidence>
<organism evidence="2 3">
    <name type="scientific">Rickenella mellea</name>
    <dbReference type="NCBI Taxonomy" id="50990"/>
    <lineage>
        <taxon>Eukaryota</taxon>
        <taxon>Fungi</taxon>
        <taxon>Dikarya</taxon>
        <taxon>Basidiomycota</taxon>
        <taxon>Agaricomycotina</taxon>
        <taxon>Agaricomycetes</taxon>
        <taxon>Hymenochaetales</taxon>
        <taxon>Rickenellaceae</taxon>
        <taxon>Rickenella</taxon>
    </lineage>
</organism>
<dbReference type="EMBL" id="ML170167">
    <property type="protein sequence ID" value="TDL24240.1"/>
    <property type="molecule type" value="Genomic_DNA"/>
</dbReference>
<evidence type="ECO:0000313" key="3">
    <source>
        <dbReference type="Proteomes" id="UP000294933"/>
    </source>
</evidence>